<evidence type="ECO:0000256" key="1">
    <source>
        <dbReference type="ARBA" id="ARBA00004418"/>
    </source>
</evidence>
<dbReference type="EMBL" id="BNAB01000003">
    <property type="protein sequence ID" value="GHE00156.1"/>
    <property type="molecule type" value="Genomic_DNA"/>
</dbReference>
<dbReference type="PIRSF" id="PIRSF002741">
    <property type="entry name" value="MppA"/>
    <property type="match status" value="1"/>
</dbReference>
<evidence type="ECO:0000313" key="5">
    <source>
        <dbReference type="EMBL" id="SDW36163.1"/>
    </source>
</evidence>
<reference evidence="5 6" key="2">
    <citation type="submission" date="2016-10" db="EMBL/GenBank/DDBJ databases">
        <authorList>
            <person name="Varghese N."/>
            <person name="Submissions S."/>
        </authorList>
    </citation>
    <scope>NUCLEOTIDE SEQUENCE [LARGE SCALE GENOMIC DNA]</scope>
    <source>
        <strain evidence="5 6">DSM 24802</strain>
    </source>
</reference>
<dbReference type="InterPro" id="IPR039424">
    <property type="entry name" value="SBP_5"/>
</dbReference>
<evidence type="ECO:0000256" key="2">
    <source>
        <dbReference type="ARBA" id="ARBA00005695"/>
    </source>
</evidence>
<dbReference type="GO" id="GO:1904680">
    <property type="term" value="F:peptide transmembrane transporter activity"/>
    <property type="evidence" value="ECO:0007669"/>
    <property type="project" value="TreeGrafter"/>
</dbReference>
<organism evidence="4 7">
    <name type="scientific">Allgaiera indica</name>
    <dbReference type="NCBI Taxonomy" id="765699"/>
    <lineage>
        <taxon>Bacteria</taxon>
        <taxon>Pseudomonadati</taxon>
        <taxon>Pseudomonadota</taxon>
        <taxon>Alphaproteobacteria</taxon>
        <taxon>Rhodobacterales</taxon>
        <taxon>Paracoccaceae</taxon>
        <taxon>Allgaiera</taxon>
    </lineage>
</organism>
<dbReference type="GO" id="GO:0043190">
    <property type="term" value="C:ATP-binding cassette (ABC) transporter complex"/>
    <property type="evidence" value="ECO:0007669"/>
    <property type="project" value="InterPro"/>
</dbReference>
<sequence>MNDELRYLAARAAAGRLNRRAFLGRAAALGVTSVAANTMLSGAARAAGPKNGGMLTMGLGGGQSTDSLDPALAASQVPYMYLQTAGDRLTDVAPDGSVMMKLAEEVSSSKDAKTWTFKIRKGVTFHNGKPLTPDDVMKTMQRHSDKKSKSGALGIMKGIASMKVDGDNFIVELNTANADLPYLMSDYHLVIQPGGGMGDPGAGIFAGPYKIAHFEPGVRIQFEKFQEYWDKDVGHFDQIQMLVINDSTARNAALQSGQVQMVNSVEPRVADLLKRAPHLEVAVTSGRGFYCFNMFCNTKPFSDNHLRLALKLGIDREELVKKILAGYGSVGNDMPVNKAYPLFSDDIPQRSYDPDKARHHLKKSGHDGEIVLITADGAFSGAVDAAQLFQQSAAKAGLKIKVQRAPNDGYWTEVWNKKPFSASYWAGRPTQDQMYSTAYISSAAWNDTRFFDKKFDKIIVEARGELDRAKRKELYREAGMIIRDKGGLINPMFNQFLNAYDNTRIAGWQANPNGDMMNGLAGVLCYQT</sequence>
<reference evidence="4" key="1">
    <citation type="journal article" date="2014" name="Int. J. Syst. Evol. Microbiol.">
        <title>Complete genome sequence of Corynebacterium casei LMG S-19264T (=DSM 44701T), isolated from a smear-ripened cheese.</title>
        <authorList>
            <consortium name="US DOE Joint Genome Institute (JGI-PGF)"/>
            <person name="Walter F."/>
            <person name="Albersmeier A."/>
            <person name="Kalinowski J."/>
            <person name="Ruckert C."/>
        </authorList>
    </citation>
    <scope>NUCLEOTIDE SEQUENCE</scope>
    <source>
        <strain evidence="4">CGMCC 1.10859</strain>
    </source>
</reference>
<dbReference type="Gene3D" id="3.90.76.10">
    <property type="entry name" value="Dipeptide-binding Protein, Domain 1"/>
    <property type="match status" value="1"/>
</dbReference>
<dbReference type="CDD" id="cd08503">
    <property type="entry name" value="PBP2_NikA_DppA_OppA_like_17"/>
    <property type="match status" value="1"/>
</dbReference>
<dbReference type="AlphaFoldDB" id="A0AAN4UPK7"/>
<dbReference type="GO" id="GO:0030288">
    <property type="term" value="C:outer membrane-bounded periplasmic space"/>
    <property type="evidence" value="ECO:0007669"/>
    <property type="project" value="UniProtKB-ARBA"/>
</dbReference>
<dbReference type="InterPro" id="IPR000914">
    <property type="entry name" value="SBP_5_dom"/>
</dbReference>
<comment type="similarity">
    <text evidence="2">Belongs to the bacterial solute-binding protein 5 family.</text>
</comment>
<accession>A0AAN4UPK7</accession>
<reference evidence="4" key="3">
    <citation type="submission" date="2023-06" db="EMBL/GenBank/DDBJ databases">
        <authorList>
            <person name="Sun Q."/>
            <person name="Zhou Y."/>
        </authorList>
    </citation>
    <scope>NUCLEOTIDE SEQUENCE</scope>
    <source>
        <strain evidence="4">CGMCC 1.10859</strain>
    </source>
</reference>
<evidence type="ECO:0000313" key="6">
    <source>
        <dbReference type="Proteomes" id="UP000199541"/>
    </source>
</evidence>
<dbReference type="PANTHER" id="PTHR30290">
    <property type="entry name" value="PERIPLASMIC BINDING COMPONENT OF ABC TRANSPORTER"/>
    <property type="match status" value="1"/>
</dbReference>
<dbReference type="Pfam" id="PF00496">
    <property type="entry name" value="SBP_bac_5"/>
    <property type="match status" value="1"/>
</dbReference>
<comment type="subcellular location">
    <subcellularLocation>
        <location evidence="1">Periplasm</location>
    </subcellularLocation>
</comment>
<proteinExistence type="inferred from homology"/>
<dbReference type="InterPro" id="IPR030678">
    <property type="entry name" value="Peptide/Ni-bd"/>
</dbReference>
<name>A0AAN4UPK7_9RHOB</name>
<dbReference type="Proteomes" id="UP000634647">
    <property type="component" value="Unassembled WGS sequence"/>
</dbReference>
<dbReference type="PROSITE" id="PS51318">
    <property type="entry name" value="TAT"/>
    <property type="match status" value="1"/>
</dbReference>
<dbReference type="EMBL" id="FNOB01000003">
    <property type="protein sequence ID" value="SDW36163.1"/>
    <property type="molecule type" value="Genomic_DNA"/>
</dbReference>
<dbReference type="SUPFAM" id="SSF53850">
    <property type="entry name" value="Periplasmic binding protein-like II"/>
    <property type="match status" value="1"/>
</dbReference>
<feature type="domain" description="Solute-binding protein family 5" evidence="3">
    <location>
        <begin position="100"/>
        <end position="446"/>
    </location>
</feature>
<evidence type="ECO:0000259" key="3">
    <source>
        <dbReference type="Pfam" id="PF00496"/>
    </source>
</evidence>
<protein>
    <submittedName>
        <fullName evidence="4">Peptide ABC transporter substrate-binding protein</fullName>
    </submittedName>
    <submittedName>
        <fullName evidence="5">Peptide/nickel transport system substrate-binding protein</fullName>
    </submittedName>
</protein>
<dbReference type="GO" id="GO:0015833">
    <property type="term" value="P:peptide transport"/>
    <property type="evidence" value="ECO:0007669"/>
    <property type="project" value="TreeGrafter"/>
</dbReference>
<dbReference type="InterPro" id="IPR006311">
    <property type="entry name" value="TAT_signal"/>
</dbReference>
<comment type="caution">
    <text evidence="4">The sequence shown here is derived from an EMBL/GenBank/DDBJ whole genome shotgun (WGS) entry which is preliminary data.</text>
</comment>
<keyword evidence="6" id="KW-1185">Reference proteome</keyword>
<dbReference type="RefSeq" id="WP_035841875.1">
    <property type="nucleotide sequence ID" value="NZ_BNAB01000003.1"/>
</dbReference>
<dbReference type="Gene3D" id="3.10.105.10">
    <property type="entry name" value="Dipeptide-binding Protein, Domain 3"/>
    <property type="match status" value="1"/>
</dbReference>
<dbReference type="Proteomes" id="UP000199541">
    <property type="component" value="Unassembled WGS sequence"/>
</dbReference>
<evidence type="ECO:0000313" key="7">
    <source>
        <dbReference type="Proteomes" id="UP000634647"/>
    </source>
</evidence>
<evidence type="ECO:0000313" key="4">
    <source>
        <dbReference type="EMBL" id="GHE00156.1"/>
    </source>
</evidence>
<dbReference type="Gene3D" id="3.40.190.10">
    <property type="entry name" value="Periplasmic binding protein-like II"/>
    <property type="match status" value="1"/>
</dbReference>
<gene>
    <name evidence="4" type="ORF">GCM10008024_10740</name>
    <name evidence="5" type="ORF">SAMN05444006_10317</name>
</gene>